<protein>
    <recommendedName>
        <fullName evidence="8">Ion transporter</fullName>
    </recommendedName>
</protein>
<dbReference type="SUPFAM" id="SSF81324">
    <property type="entry name" value="Voltage-gated potassium channels"/>
    <property type="match status" value="1"/>
</dbReference>
<dbReference type="InterPro" id="IPR027359">
    <property type="entry name" value="Volt_channel_dom_sf"/>
</dbReference>
<sequence>MTPGAWEGSQPIRPTRERAAREELRRIEGRRGTIVDWFLLVLAAVAVGLPLWFLYGPQPPYSGSGADWHEALLIVDLVVCVVFFAGICFRWLRFRTGRIYLRRHWWEIPALIPFIIPEIDGRTWLMWALLAARAARLADRTDNIFGDRFTVALIQHFSDPIIDAIKRPLTVAVLAEVNDVLKKGTYAANIRRAVAENRPQLEAMILELVKEDRATGRLRFVPFHDDLVRSTTDTVLRIVERALDDPRTDELVSDIIATSVSQIQLEVRERR</sequence>
<evidence type="ECO:0000256" key="1">
    <source>
        <dbReference type="ARBA" id="ARBA00004141"/>
    </source>
</evidence>
<dbReference type="EMBL" id="BAAAPB010000003">
    <property type="protein sequence ID" value="GAA1968695.1"/>
    <property type="molecule type" value="Genomic_DNA"/>
</dbReference>
<dbReference type="RefSeq" id="WP_344046402.1">
    <property type="nucleotide sequence ID" value="NZ_BAAAPB010000003.1"/>
</dbReference>
<evidence type="ECO:0000256" key="5">
    <source>
        <dbReference type="SAM" id="Phobius"/>
    </source>
</evidence>
<evidence type="ECO:0000256" key="3">
    <source>
        <dbReference type="ARBA" id="ARBA00022989"/>
    </source>
</evidence>
<comment type="caution">
    <text evidence="6">The sequence shown here is derived from an EMBL/GenBank/DDBJ whole genome shotgun (WGS) entry which is preliminary data.</text>
</comment>
<evidence type="ECO:0000313" key="7">
    <source>
        <dbReference type="Proteomes" id="UP001500571"/>
    </source>
</evidence>
<evidence type="ECO:0008006" key="8">
    <source>
        <dbReference type="Google" id="ProtNLM"/>
    </source>
</evidence>
<feature type="transmembrane region" description="Helical" evidence="5">
    <location>
        <begin position="34"/>
        <end position="55"/>
    </location>
</feature>
<feature type="transmembrane region" description="Helical" evidence="5">
    <location>
        <begin position="71"/>
        <end position="92"/>
    </location>
</feature>
<name>A0ABP5CTU0_9ACTN</name>
<dbReference type="Gene3D" id="1.20.120.350">
    <property type="entry name" value="Voltage-gated potassium channels. Chain C"/>
    <property type="match status" value="1"/>
</dbReference>
<reference evidence="7" key="1">
    <citation type="journal article" date="2019" name="Int. J. Syst. Evol. Microbiol.">
        <title>The Global Catalogue of Microorganisms (GCM) 10K type strain sequencing project: providing services to taxonomists for standard genome sequencing and annotation.</title>
        <authorList>
            <consortium name="The Broad Institute Genomics Platform"/>
            <consortium name="The Broad Institute Genome Sequencing Center for Infectious Disease"/>
            <person name="Wu L."/>
            <person name="Ma J."/>
        </authorList>
    </citation>
    <scope>NUCLEOTIDE SEQUENCE [LARGE SCALE GENOMIC DNA]</scope>
    <source>
        <strain evidence="7">JCM 15309</strain>
    </source>
</reference>
<gene>
    <name evidence="6" type="ORF">GCM10009798_31630</name>
</gene>
<evidence type="ECO:0000256" key="4">
    <source>
        <dbReference type="ARBA" id="ARBA00023136"/>
    </source>
</evidence>
<comment type="subcellular location">
    <subcellularLocation>
        <location evidence="1">Membrane</location>
        <topology evidence="1">Multi-pass membrane protein</topology>
    </subcellularLocation>
</comment>
<evidence type="ECO:0000313" key="6">
    <source>
        <dbReference type="EMBL" id="GAA1968695.1"/>
    </source>
</evidence>
<keyword evidence="7" id="KW-1185">Reference proteome</keyword>
<keyword evidence="2 5" id="KW-0812">Transmembrane</keyword>
<evidence type="ECO:0000256" key="2">
    <source>
        <dbReference type="ARBA" id="ARBA00022692"/>
    </source>
</evidence>
<dbReference type="Proteomes" id="UP001500571">
    <property type="component" value="Unassembled WGS sequence"/>
</dbReference>
<keyword evidence="3 5" id="KW-1133">Transmembrane helix</keyword>
<keyword evidence="4 5" id="KW-0472">Membrane</keyword>
<proteinExistence type="predicted"/>
<organism evidence="6 7">
    <name type="scientific">Nocardioides panacihumi</name>
    <dbReference type="NCBI Taxonomy" id="400774"/>
    <lineage>
        <taxon>Bacteria</taxon>
        <taxon>Bacillati</taxon>
        <taxon>Actinomycetota</taxon>
        <taxon>Actinomycetes</taxon>
        <taxon>Propionibacteriales</taxon>
        <taxon>Nocardioidaceae</taxon>
        <taxon>Nocardioides</taxon>
    </lineage>
</organism>
<accession>A0ABP5CTU0</accession>